<dbReference type="Proteomes" id="UP001176941">
    <property type="component" value="Chromosome 6"/>
</dbReference>
<accession>A0ABN8ZS96</accession>
<proteinExistence type="predicted"/>
<reference evidence="2" key="1">
    <citation type="submission" date="2023-04" db="EMBL/GenBank/DDBJ databases">
        <authorList>
            <consortium name="ELIXIR-Norway"/>
        </authorList>
    </citation>
    <scope>NUCLEOTIDE SEQUENCE [LARGE SCALE GENOMIC DNA]</scope>
</reference>
<evidence type="ECO:0000313" key="2">
    <source>
        <dbReference type="EMBL" id="CAI9176398.1"/>
    </source>
</evidence>
<evidence type="ECO:0000313" key="3">
    <source>
        <dbReference type="Proteomes" id="UP001176941"/>
    </source>
</evidence>
<protein>
    <submittedName>
        <fullName evidence="2">Uncharacterized protein</fullName>
    </submittedName>
</protein>
<dbReference type="EMBL" id="OX459942">
    <property type="protein sequence ID" value="CAI9176398.1"/>
    <property type="molecule type" value="Genomic_DNA"/>
</dbReference>
<keyword evidence="3" id="KW-1185">Reference proteome</keyword>
<feature type="region of interest" description="Disordered" evidence="1">
    <location>
        <begin position="48"/>
        <end position="118"/>
    </location>
</feature>
<gene>
    <name evidence="2" type="ORF">MRATA1EN1_LOCUS25360</name>
</gene>
<feature type="compositionally biased region" description="Low complexity" evidence="1">
    <location>
        <begin position="1"/>
        <end position="13"/>
    </location>
</feature>
<name>A0ABN8ZS96_RANTA</name>
<evidence type="ECO:0000256" key="1">
    <source>
        <dbReference type="SAM" id="MobiDB-lite"/>
    </source>
</evidence>
<feature type="region of interest" description="Disordered" evidence="1">
    <location>
        <begin position="1"/>
        <end position="26"/>
    </location>
</feature>
<sequence>MRRGAGAARALGPGKDGGRGAPPRAAAATACARAGGAAQGEGTLLRCPPAGACPGPIPRSPDPRSSQCAPAARAAPAGEDVPGLPPPARSVPGCPEEGRGAARLTSQFVAESGGGRHR</sequence>
<organism evidence="2 3">
    <name type="scientific">Rangifer tarandus platyrhynchus</name>
    <name type="common">Svalbard reindeer</name>
    <dbReference type="NCBI Taxonomy" id="3082113"/>
    <lineage>
        <taxon>Eukaryota</taxon>
        <taxon>Metazoa</taxon>
        <taxon>Chordata</taxon>
        <taxon>Craniata</taxon>
        <taxon>Vertebrata</taxon>
        <taxon>Euteleostomi</taxon>
        <taxon>Mammalia</taxon>
        <taxon>Eutheria</taxon>
        <taxon>Laurasiatheria</taxon>
        <taxon>Artiodactyla</taxon>
        <taxon>Ruminantia</taxon>
        <taxon>Pecora</taxon>
        <taxon>Cervidae</taxon>
        <taxon>Odocoileinae</taxon>
        <taxon>Rangifer</taxon>
    </lineage>
</organism>